<keyword evidence="7 13" id="KW-0645">Protease</keyword>
<dbReference type="CDD" id="cd04852">
    <property type="entry name" value="Peptidases_S8_3"/>
    <property type="match status" value="1"/>
</dbReference>
<dbReference type="GO" id="GO:0009609">
    <property type="term" value="P:response to symbiotic bacterium"/>
    <property type="evidence" value="ECO:0007669"/>
    <property type="project" value="UniProtKB-ARBA"/>
</dbReference>
<evidence type="ECO:0000313" key="15">
    <source>
        <dbReference type="EMBL" id="RXH85086.1"/>
    </source>
</evidence>
<dbReference type="SUPFAM" id="SSF52743">
    <property type="entry name" value="Subtilisin-like"/>
    <property type="match status" value="1"/>
</dbReference>
<dbReference type="CDD" id="cd18186">
    <property type="entry name" value="BTB_POZ_ZBTB_KLHL-like"/>
    <property type="match status" value="1"/>
</dbReference>
<dbReference type="FunFam" id="3.30.70.80:FF:000002">
    <property type="entry name" value="Subtilisin-like protease SBT5.3"/>
    <property type="match status" value="1"/>
</dbReference>
<dbReference type="GO" id="GO:0009610">
    <property type="term" value="P:response to symbiotic fungus"/>
    <property type="evidence" value="ECO:0007669"/>
    <property type="project" value="UniProtKB-ARBA"/>
</dbReference>
<evidence type="ECO:0000256" key="11">
    <source>
        <dbReference type="ARBA" id="ARBA00023180"/>
    </source>
</evidence>
<dbReference type="PRINTS" id="PR00723">
    <property type="entry name" value="SUBTILISIN"/>
</dbReference>
<dbReference type="InterPro" id="IPR046450">
    <property type="entry name" value="PA_dom_sf"/>
</dbReference>
<comment type="caution">
    <text evidence="15">The sequence shown here is derived from an EMBL/GenBank/DDBJ whole genome shotgun (WGS) entry which is preliminary data.</text>
</comment>
<dbReference type="InterPro" id="IPR037045">
    <property type="entry name" value="S8pro/Inhibitor_I9_sf"/>
</dbReference>
<evidence type="ECO:0000256" key="4">
    <source>
        <dbReference type="ARBA" id="ARBA00011073"/>
    </source>
</evidence>
<dbReference type="Proteomes" id="UP000290289">
    <property type="component" value="Chromosome 11"/>
</dbReference>
<keyword evidence="5" id="KW-0052">Apoplast</keyword>
<feature type="active site" description="Charge relay system" evidence="12 13">
    <location>
        <position position="616"/>
    </location>
</feature>
<keyword evidence="10 13" id="KW-0720">Serine protease</keyword>
<dbReference type="SUPFAM" id="SSF52025">
    <property type="entry name" value="PA domain"/>
    <property type="match status" value="1"/>
</dbReference>
<sequence>MNTGVSSVSIKVETEQVEVIGDGVDVVKLARSLMKKLSFATIVSVAEVITTGEETPANPIQWASNNIHHPQFPMHYDDRMSDSAYRVETTSRLAQWRIDNLSSCTYRKSDPFKIGKHLSVEKNRVLFVKLYPEISNFTRENPPIASFIIRVVCSVGDRKALTHPEVTNKKLKSNDDFVWAIEVPLTGKFIIDVEFRDLKTASGEGGEPCSIWAGGSTQKQSNATALASLSRMLTEGIHTDIMINVSDGSIGAHRAILAARSPVFRSMFSHDLKEKELSTINISDMSIDTCQAFLNYIYGNIGHEEFLTHRLALLHAADKYDISDLKAVCHESLLDDIDTKNVLERLQNASLYQLPQLKTSCMRYLVKFGKIYDIRDDFNAFLICADRDLIAEVFGEVLGAWKVLLISLFHIPAHAAKSSYIVYLGAGPHVLDPLSADLDSVTNSHYNLLGTVLGSNERAQESIFYSYTRNINGFAAILDDEEAAQIAKDPNVVSVFPNRGRKLHTTRSWDFLRLEENGEIRAGSIWKKARLGANTIIGNLDTGVWPESKSFRIEGMGPIPSKWRGICQLDTKDGSRCNRKLIGARYFSKGYAVYASTVNSSAAKSIQPNARDHAGHGSHTLSTAGGNFVPRASVFGNGNGTAKGGSPKARVAAYKVCWPPIDGNECFDADILAAFEAAINDGVDVLSVSLGGEAAEFLSDGIAIGSFHAVKKGITVVSSAGNSGPTPGSVSNVSPWMLTVGASTIDREFSSYVTLGNKKHLKGASLSSTALPAKKFYPLISACDAKAANASGSEAHLCKPGTLDKKKAKGKILVCVRGQNPRANKGQQAILAGAVGMILVNDKLSGNEIIADPHLLPASHVNYSDGKSVFAYIKSTKNPMAYINRVKTEQGTKPAPFMASFSSRGPNAIEQSILKPDITAPGVSIIAAYTQATGPTGQKFDNRRVSFNTQSGTSMSCPHVSGIVGLLKTLHPTWSPAAIKSAIMTTASKRDNSKGTMLDSSKARAKPFAYGAGHVQPNRAMDPGLVYDLTTDDYLNFLCARGYNATLLKVFSKEPHKCSKAYSLFDFNYPSITVPNLRDTPVTVTRRVKNVGSPGTYVVRIKEPVGVSVTVKPSTLQFKNSGEEKKFKVVLKPKVQGPEDYVFGELNWTDGKHNVRSPIVVMHYQR</sequence>
<dbReference type="InterPro" id="IPR036852">
    <property type="entry name" value="Peptidase_S8/S53_dom_sf"/>
</dbReference>
<feature type="domain" description="BTB" evidence="14">
    <location>
        <begin position="239"/>
        <end position="298"/>
    </location>
</feature>
<keyword evidence="9 13" id="KW-0378">Hydrolase</keyword>
<dbReference type="CDD" id="cd02120">
    <property type="entry name" value="PA_subtilisin_like"/>
    <property type="match status" value="1"/>
</dbReference>
<dbReference type="InterPro" id="IPR023828">
    <property type="entry name" value="Peptidase_S8_Ser-AS"/>
</dbReference>
<dbReference type="Pfam" id="PF02225">
    <property type="entry name" value="PA"/>
    <property type="match status" value="1"/>
</dbReference>
<evidence type="ECO:0000256" key="1">
    <source>
        <dbReference type="ARBA" id="ARBA00002076"/>
    </source>
</evidence>
<dbReference type="PROSITE" id="PS00138">
    <property type="entry name" value="SUBTILASE_SER"/>
    <property type="match status" value="1"/>
</dbReference>
<keyword evidence="8" id="KW-0732">Signal</keyword>
<evidence type="ECO:0000256" key="5">
    <source>
        <dbReference type="ARBA" id="ARBA00022523"/>
    </source>
</evidence>
<keyword evidence="6" id="KW-0964">Secreted</keyword>
<dbReference type="GO" id="GO:0004252">
    <property type="term" value="F:serine-type endopeptidase activity"/>
    <property type="evidence" value="ECO:0007669"/>
    <property type="project" value="UniProtKB-UniRule"/>
</dbReference>
<evidence type="ECO:0000256" key="8">
    <source>
        <dbReference type="ARBA" id="ARBA00022729"/>
    </source>
</evidence>
<dbReference type="FunFam" id="2.60.40.2310:FF:000001">
    <property type="entry name" value="Subtilisin-like protease SBT1.5"/>
    <property type="match status" value="1"/>
</dbReference>
<evidence type="ECO:0000256" key="12">
    <source>
        <dbReference type="PIRSR" id="PIRSR615500-1"/>
    </source>
</evidence>
<dbReference type="InterPro" id="IPR015500">
    <property type="entry name" value="Peptidase_S8_subtilisin-rel"/>
</dbReference>
<dbReference type="InterPro" id="IPR000210">
    <property type="entry name" value="BTB/POZ_dom"/>
</dbReference>
<gene>
    <name evidence="15" type="ORF">DVH24_041854</name>
</gene>
<feature type="active site" description="Charge relay system" evidence="12 13">
    <location>
        <position position="954"/>
    </location>
</feature>
<dbReference type="Pfam" id="PF17766">
    <property type="entry name" value="fn3_6"/>
    <property type="match status" value="1"/>
</dbReference>
<reference evidence="15 16" key="1">
    <citation type="submission" date="2018-10" db="EMBL/GenBank/DDBJ databases">
        <title>A high-quality apple genome assembly.</title>
        <authorList>
            <person name="Hu J."/>
        </authorList>
    </citation>
    <scope>NUCLEOTIDE SEQUENCE [LARGE SCALE GENOMIC DNA]</scope>
    <source>
        <strain evidence="16">cv. HFTH1</strain>
        <tissue evidence="15">Young leaf</tissue>
    </source>
</reference>
<dbReference type="Pfam" id="PF00651">
    <property type="entry name" value="BTB"/>
    <property type="match status" value="1"/>
</dbReference>
<evidence type="ECO:0000256" key="2">
    <source>
        <dbReference type="ARBA" id="ARBA00004271"/>
    </source>
</evidence>
<feature type="active site" description="Charge relay system" evidence="12 13">
    <location>
        <position position="541"/>
    </location>
</feature>
<evidence type="ECO:0000313" key="16">
    <source>
        <dbReference type="Proteomes" id="UP000290289"/>
    </source>
</evidence>
<dbReference type="GO" id="GO:0006508">
    <property type="term" value="P:proteolysis"/>
    <property type="evidence" value="ECO:0007669"/>
    <property type="project" value="UniProtKB-KW"/>
</dbReference>
<keyword evidence="16" id="KW-1185">Reference proteome</keyword>
<dbReference type="GO" id="GO:0048046">
    <property type="term" value="C:apoplast"/>
    <property type="evidence" value="ECO:0007669"/>
    <property type="project" value="UniProtKB-SubCell"/>
</dbReference>
<comment type="pathway">
    <text evidence="3">Protein modification; protein ubiquitination.</text>
</comment>
<dbReference type="InterPro" id="IPR011333">
    <property type="entry name" value="SKP1/BTB/POZ_sf"/>
</dbReference>
<keyword evidence="11" id="KW-0325">Glycoprotein</keyword>
<dbReference type="Gene3D" id="3.30.710.10">
    <property type="entry name" value="Potassium Channel Kv1.1, Chain A"/>
    <property type="match status" value="1"/>
</dbReference>
<comment type="function">
    <text evidence="1">Required for arbuscular mycorrhiza (AM) development during AM symbiosis with AM fungi (e.g. Glomeromycota intraradices).</text>
</comment>
<proteinExistence type="inferred from homology"/>
<dbReference type="PROSITE" id="PS50097">
    <property type="entry name" value="BTB"/>
    <property type="match status" value="1"/>
</dbReference>
<evidence type="ECO:0000256" key="7">
    <source>
        <dbReference type="ARBA" id="ARBA00022670"/>
    </source>
</evidence>
<dbReference type="FunFam" id="3.40.50.200:FF:000006">
    <property type="entry name" value="Subtilisin-like protease SBT1.5"/>
    <property type="match status" value="1"/>
</dbReference>
<dbReference type="Gene3D" id="3.30.70.100">
    <property type="match status" value="1"/>
</dbReference>
<dbReference type="Gene3D" id="3.30.70.80">
    <property type="entry name" value="Peptidase S8 propeptide/proteinase inhibitor I9"/>
    <property type="match status" value="1"/>
</dbReference>
<dbReference type="InterPro" id="IPR010259">
    <property type="entry name" value="S8pro/Inhibitor_I9"/>
</dbReference>
<comment type="subcellular location">
    <subcellularLocation>
        <location evidence="2">Secreted</location>
        <location evidence="2">Extracellular space</location>
        <location evidence="2">Apoplast</location>
    </subcellularLocation>
</comment>
<dbReference type="AlphaFoldDB" id="A0A498IP05"/>
<dbReference type="SUPFAM" id="SSF54695">
    <property type="entry name" value="POZ domain"/>
    <property type="match status" value="1"/>
</dbReference>
<dbReference type="PROSITE" id="PS51892">
    <property type="entry name" value="SUBTILASE"/>
    <property type="match status" value="1"/>
</dbReference>
<dbReference type="Pfam" id="PF05922">
    <property type="entry name" value="Inhibitor_I9"/>
    <property type="match status" value="1"/>
</dbReference>
<organism evidence="15 16">
    <name type="scientific">Malus domestica</name>
    <name type="common">Apple</name>
    <name type="synonym">Pyrus malus</name>
    <dbReference type="NCBI Taxonomy" id="3750"/>
    <lineage>
        <taxon>Eukaryota</taxon>
        <taxon>Viridiplantae</taxon>
        <taxon>Streptophyta</taxon>
        <taxon>Embryophyta</taxon>
        <taxon>Tracheophyta</taxon>
        <taxon>Spermatophyta</taxon>
        <taxon>Magnoliopsida</taxon>
        <taxon>eudicotyledons</taxon>
        <taxon>Gunneridae</taxon>
        <taxon>Pentapetalae</taxon>
        <taxon>rosids</taxon>
        <taxon>fabids</taxon>
        <taxon>Rosales</taxon>
        <taxon>Rosaceae</taxon>
        <taxon>Amygdaloideae</taxon>
        <taxon>Maleae</taxon>
        <taxon>Malus</taxon>
    </lineage>
</organism>
<evidence type="ECO:0000259" key="14">
    <source>
        <dbReference type="PROSITE" id="PS50097"/>
    </source>
</evidence>
<evidence type="ECO:0000256" key="3">
    <source>
        <dbReference type="ARBA" id="ARBA00004906"/>
    </source>
</evidence>
<dbReference type="EMBL" id="RDQH01000337">
    <property type="protein sequence ID" value="RXH85086.1"/>
    <property type="molecule type" value="Genomic_DNA"/>
</dbReference>
<dbReference type="InterPro" id="IPR041469">
    <property type="entry name" value="Subtilisin-like_FN3"/>
</dbReference>
<dbReference type="FunFam" id="3.50.30.30:FF:000005">
    <property type="entry name" value="subtilisin-like protease SBT1.5"/>
    <property type="match status" value="1"/>
</dbReference>
<dbReference type="InterPro" id="IPR045051">
    <property type="entry name" value="SBT"/>
</dbReference>
<dbReference type="Gene3D" id="3.50.30.30">
    <property type="match status" value="1"/>
</dbReference>
<evidence type="ECO:0000256" key="10">
    <source>
        <dbReference type="ARBA" id="ARBA00022825"/>
    </source>
</evidence>
<evidence type="ECO:0000256" key="13">
    <source>
        <dbReference type="PROSITE-ProRule" id="PRU01240"/>
    </source>
</evidence>
<name>A0A498IP05_MALDO</name>
<dbReference type="Pfam" id="PF00082">
    <property type="entry name" value="Peptidase_S8"/>
    <property type="match status" value="1"/>
</dbReference>
<dbReference type="Gene3D" id="3.40.50.200">
    <property type="entry name" value="Peptidase S8/S53 domain"/>
    <property type="match status" value="1"/>
</dbReference>
<comment type="similarity">
    <text evidence="4 13">Belongs to the peptidase S8 family.</text>
</comment>
<accession>A0A498IP05</accession>
<protein>
    <recommendedName>
        <fullName evidence="14">BTB domain-containing protein</fullName>
    </recommendedName>
</protein>
<evidence type="ECO:0000256" key="6">
    <source>
        <dbReference type="ARBA" id="ARBA00022525"/>
    </source>
</evidence>
<dbReference type="InterPro" id="IPR034197">
    <property type="entry name" value="Peptidases_S8_3"/>
</dbReference>
<dbReference type="SMART" id="SM00225">
    <property type="entry name" value="BTB"/>
    <property type="match status" value="1"/>
</dbReference>
<dbReference type="InterPro" id="IPR000209">
    <property type="entry name" value="Peptidase_S8/S53_dom"/>
</dbReference>
<dbReference type="PANTHER" id="PTHR10795">
    <property type="entry name" value="PROPROTEIN CONVERTASE SUBTILISIN/KEXIN"/>
    <property type="match status" value="1"/>
</dbReference>
<evidence type="ECO:0000256" key="9">
    <source>
        <dbReference type="ARBA" id="ARBA00022801"/>
    </source>
</evidence>
<dbReference type="InterPro" id="IPR003137">
    <property type="entry name" value="PA_domain"/>
</dbReference>
<dbReference type="Gene3D" id="2.60.40.2310">
    <property type="match status" value="1"/>
</dbReference>